<dbReference type="OrthoDB" id="2241695at2"/>
<name>A0A1T4NYF5_9ENTE</name>
<feature type="transmembrane region" description="Helical" evidence="1">
    <location>
        <begin position="12"/>
        <end position="32"/>
    </location>
</feature>
<dbReference type="EMBL" id="FUXI01000017">
    <property type="protein sequence ID" value="SJZ84251.1"/>
    <property type="molecule type" value="Genomic_DNA"/>
</dbReference>
<keyword evidence="1" id="KW-0472">Membrane</keyword>
<dbReference type="RefSeq" id="WP_078807518.1">
    <property type="nucleotide sequence ID" value="NZ_FUXI01000017.1"/>
</dbReference>
<dbReference type="AlphaFoldDB" id="A0A1T4NYF5"/>
<gene>
    <name evidence="2" type="ORF">SAMN02745116_01588</name>
</gene>
<sequence length="195" mass="21974">MVEKIKQSIWKYATLFLLALMLGVSLIVFLRITTTREVSLENKVAQAEKNFDIATVQTDKAKLNTLINHILKEFQSKNSSYSFYIDKEAVFEGEYNFLGSKVPIYIYFTPSANKDGNINLKVKTISAGTLSIPTATVMSFIQGANEFPEYVELNAKKEIVTIRLDKVELPNNLAVKAKLIDVVNDKFVFDCVMGE</sequence>
<evidence type="ECO:0000313" key="3">
    <source>
        <dbReference type="Proteomes" id="UP000190328"/>
    </source>
</evidence>
<dbReference type="Pfam" id="PF09911">
    <property type="entry name" value="DUF2140"/>
    <property type="match status" value="1"/>
</dbReference>
<evidence type="ECO:0000256" key="1">
    <source>
        <dbReference type="SAM" id="Phobius"/>
    </source>
</evidence>
<dbReference type="InterPro" id="IPR018672">
    <property type="entry name" value="DUF2140"/>
</dbReference>
<evidence type="ECO:0000313" key="2">
    <source>
        <dbReference type="EMBL" id="SJZ84251.1"/>
    </source>
</evidence>
<keyword evidence="1" id="KW-1133">Transmembrane helix</keyword>
<keyword evidence="1" id="KW-0812">Transmembrane</keyword>
<protein>
    <submittedName>
        <fullName evidence="2">Uncharacterized protein YpmS</fullName>
    </submittedName>
</protein>
<organism evidence="2 3">
    <name type="scientific">Pilibacter termitis</name>
    <dbReference type="NCBI Taxonomy" id="263852"/>
    <lineage>
        <taxon>Bacteria</taxon>
        <taxon>Bacillati</taxon>
        <taxon>Bacillota</taxon>
        <taxon>Bacilli</taxon>
        <taxon>Lactobacillales</taxon>
        <taxon>Enterococcaceae</taxon>
        <taxon>Pilibacter</taxon>
    </lineage>
</organism>
<dbReference type="Proteomes" id="UP000190328">
    <property type="component" value="Unassembled WGS sequence"/>
</dbReference>
<dbReference type="STRING" id="263852.SAMN02745116_01588"/>
<accession>A0A1T4NYF5</accession>
<keyword evidence="3" id="KW-1185">Reference proteome</keyword>
<reference evidence="3" key="1">
    <citation type="submission" date="2017-02" db="EMBL/GenBank/DDBJ databases">
        <authorList>
            <person name="Varghese N."/>
            <person name="Submissions S."/>
        </authorList>
    </citation>
    <scope>NUCLEOTIDE SEQUENCE [LARGE SCALE GENOMIC DNA]</scope>
    <source>
        <strain evidence="3">ATCC BAA-1030</strain>
    </source>
</reference>
<proteinExistence type="predicted"/>